<dbReference type="Pfam" id="PF05725">
    <property type="entry name" value="FNIP"/>
    <property type="match status" value="3"/>
</dbReference>
<protein>
    <submittedName>
        <fullName evidence="3">Uncharacterized protein</fullName>
    </submittedName>
</protein>
<feature type="compositionally biased region" description="Basic and acidic residues" evidence="2">
    <location>
        <begin position="1397"/>
        <end position="1409"/>
    </location>
</feature>
<evidence type="ECO:0000256" key="1">
    <source>
        <dbReference type="ARBA" id="ARBA00022737"/>
    </source>
</evidence>
<dbReference type="OrthoDB" id="10290201at2759"/>
<dbReference type="EMBL" id="AJWJ01000004">
    <property type="protein sequence ID" value="KAF2078480.1"/>
    <property type="molecule type" value="Genomic_DNA"/>
</dbReference>
<name>A0A8J4V2L6_9MYCE</name>
<dbReference type="PANTHER" id="PTHR32134">
    <property type="entry name" value="FNIP REPEAT-CONTAINING PROTEIN"/>
    <property type="match status" value="1"/>
</dbReference>
<dbReference type="InterPro" id="IPR008615">
    <property type="entry name" value="FNIP"/>
</dbReference>
<dbReference type="InterPro" id="IPR051251">
    <property type="entry name" value="STK_FNIP-Repeat"/>
</dbReference>
<dbReference type="SUPFAM" id="SSF52058">
    <property type="entry name" value="L domain-like"/>
    <property type="match status" value="1"/>
</dbReference>
<evidence type="ECO:0000313" key="3">
    <source>
        <dbReference type="EMBL" id="KAF2078480.1"/>
    </source>
</evidence>
<keyword evidence="4" id="KW-1185">Reference proteome</keyword>
<keyword evidence="1" id="KW-0677">Repeat</keyword>
<reference evidence="3" key="1">
    <citation type="submission" date="2020-01" db="EMBL/GenBank/DDBJ databases">
        <title>Development of genomics and gene disruption for Polysphondylium violaceum indicates a role for the polyketide synthase stlB in stalk morphogenesis.</title>
        <authorList>
            <person name="Narita B."/>
            <person name="Kawabe Y."/>
            <person name="Kin K."/>
            <person name="Saito T."/>
            <person name="Gibbs R."/>
            <person name="Kuspa A."/>
            <person name="Muzny D."/>
            <person name="Queller D."/>
            <person name="Richards S."/>
            <person name="Strassman J."/>
            <person name="Sucgang R."/>
            <person name="Worley K."/>
            <person name="Schaap P."/>
        </authorList>
    </citation>
    <scope>NUCLEOTIDE SEQUENCE</scope>
    <source>
        <strain evidence="3">QSvi11</strain>
    </source>
</reference>
<sequence length="1490" mass="169498">MSNDLFISIFRNCFLRSLIRNNVFRDTVIRVYSLDHLDENHRYLSVFSNDDKLKYNIFVRLEINTTDQLCQFVNSDNRYTVNDLEVNTSLTTQKLETKDDYFFLDLGILYQGIHRLSFSVQLARGIRGTLPDTIVELRIKNSRTMFYSAELESILSDLPNHLRVLEIPTSFQFFSSSGNSNVNIRSSGSLVNHNNNRGSNSNTDVTFKLPASIVDLVYTSRSGNLNRFQVPPNKTFESTSLSVENDQDLQWLHGKYWINKILLGLKVPCNQIPSHVTRINSLNNIVPDVLETLPLVLESLEGERLASSTDQPVSKVLKQYLPHLKHLYLSDWLEDKFDKDTFPDSLETLEIFLYSCGVDPGTLPPNLKTLHLFQTNKELETGSLPDSLANLTLSVYNQPLQPHVLPARLQHLNLCSFQLQLDPDVLPVSLTHLYLDSFSGSFQHVAPLNNLRKLIVYSLHQSMLDVLIHVPKIKIVFNSIDDNTSLHTNTSITDLCLKSLKWDVVPLPTDFLPRRLVRLELKYINIQCIDTIPPTCVNCYLRSLIRNNVLQDTVIPVYSLQHLDDDHQYLSVFSNDDKLKYNIFVRLEINTTDQLCQFANSDNRYTVNDLYLRESANLSTPELSLVCDFSFLYDGIHRLSFCLGANLNAVRARLPDSIKDLVITNSSRSMFSSVVLESILHNLPKQLQRLTIPSGFQFMPNLSGGDSTRDIRLPSLLAKLEYSSSSDNIDRLLVCQKRAFEDVVLRVDNAKDLLWLEGKYWVKSIKINRQIFHPIIPSHVRKLEVFGNNYDEINVLGVETLPLTIEYLHCDILSSNQNVPVSTVLQQYLPNLKHLFVREWLSRITANTFPANLESLGMFMYPTTWSMPAFRADGRLEPGHLPAQLQHLSMQAFNNTIEANALPVSLTHLDLSFFSGSFDCIDTLDHLTSLTVHILNQSMLNVLRNVKKMTITFSSIAGNTSFRKVPHVAIRNLCLKRNGITTPIPKEFLPPTLVKLELSNLDIQSINTIPPSCVIYAYAHRVLTYISTSNQTGLNSTLAIDCGMWEILGLVPMEREGVMDDYDEKVFSADVSKFITETDAKLDVILVAETQYPAIEFKCEIRKGEFRRMRTLVTDHDYIQLVMHAHLNPSKPYLDITHQSADQTKMHHSRGTFLESWMRNKQILAKNIKNKFGEIIKTHGCSCLSSNPTTTSTKNDGKKQKTNNVPHVIIDVDTIYDIQPTTSTKKDMPPVPIERNIETQRSENKESLYGVIQTLSHQVNILTSTVTHLQKKIETMGTSRDRALEIDLPPDNILSMHNNDSLLSSPTHSNWSHHSINNISKPITTTATTTTKKQRHYPPSEHLDLDVSSPSPINNPFIRDTFTSKQTSTTSSLTNPPSLPDSIRTPSVLLTLPRELTDMDSNKSHRDKGNTTPPSSTPIKKLKRDSYHQSEQSAIDKNMIQPCSIRLVRCRSHSKKLNWLKLIKKKLINSHPLFIQLEKKSGSHTRQTQL</sequence>
<proteinExistence type="predicted"/>
<accession>A0A8J4V2L6</accession>
<evidence type="ECO:0000313" key="4">
    <source>
        <dbReference type="Proteomes" id="UP000695562"/>
    </source>
</evidence>
<feature type="compositionally biased region" description="Low complexity" evidence="2">
    <location>
        <begin position="1308"/>
        <end position="1331"/>
    </location>
</feature>
<gene>
    <name evidence="3" type="ORF">CYY_000230</name>
</gene>
<dbReference type="Proteomes" id="UP000695562">
    <property type="component" value="Unassembled WGS sequence"/>
</dbReference>
<dbReference type="SUPFAM" id="SSF52047">
    <property type="entry name" value="RNI-like"/>
    <property type="match status" value="1"/>
</dbReference>
<organism evidence="3 4">
    <name type="scientific">Polysphondylium violaceum</name>
    <dbReference type="NCBI Taxonomy" id="133409"/>
    <lineage>
        <taxon>Eukaryota</taxon>
        <taxon>Amoebozoa</taxon>
        <taxon>Evosea</taxon>
        <taxon>Eumycetozoa</taxon>
        <taxon>Dictyostelia</taxon>
        <taxon>Dictyosteliales</taxon>
        <taxon>Dictyosteliaceae</taxon>
        <taxon>Polysphondylium</taxon>
    </lineage>
</organism>
<dbReference type="PANTHER" id="PTHR32134:SF169">
    <property type="entry name" value="FNIP REPEAT-CONTAINING PROTEIN-RELATED"/>
    <property type="match status" value="1"/>
</dbReference>
<feature type="compositionally biased region" description="Low complexity" evidence="2">
    <location>
        <begin position="1361"/>
        <end position="1376"/>
    </location>
</feature>
<feature type="region of interest" description="Disordered" evidence="2">
    <location>
        <begin position="1304"/>
        <end position="1385"/>
    </location>
</feature>
<feature type="region of interest" description="Disordered" evidence="2">
    <location>
        <begin position="1397"/>
        <end position="1435"/>
    </location>
</feature>
<evidence type="ECO:0000256" key="2">
    <source>
        <dbReference type="SAM" id="MobiDB-lite"/>
    </source>
</evidence>
<comment type="caution">
    <text evidence="3">The sequence shown here is derived from an EMBL/GenBank/DDBJ whole genome shotgun (WGS) entry which is preliminary data.</text>
</comment>